<dbReference type="Pfam" id="PF04315">
    <property type="entry name" value="EpmC"/>
    <property type="match status" value="1"/>
</dbReference>
<evidence type="ECO:0008006" key="3">
    <source>
        <dbReference type="Google" id="ProtNLM"/>
    </source>
</evidence>
<dbReference type="InterPro" id="IPR007411">
    <property type="entry name" value="EpmC"/>
</dbReference>
<proteinExistence type="predicted"/>
<dbReference type="STRING" id="355243.SAMN03080615_01551"/>
<reference evidence="2" key="1">
    <citation type="submission" date="2016-10" db="EMBL/GenBank/DDBJ databases">
        <authorList>
            <person name="Varghese N."/>
            <person name="Submissions S."/>
        </authorList>
    </citation>
    <scope>NUCLEOTIDE SEQUENCE [LARGE SCALE GENOMIC DNA]</scope>
    <source>
        <strain evidence="2">DSM 18887</strain>
    </source>
</reference>
<accession>A0A1H9G1Z4</accession>
<dbReference type="Proteomes" id="UP000198749">
    <property type="component" value="Unassembled WGS sequence"/>
</dbReference>
<evidence type="ECO:0000313" key="2">
    <source>
        <dbReference type="Proteomes" id="UP000198749"/>
    </source>
</evidence>
<protein>
    <recommendedName>
        <fullName evidence="3">Elongation factor P hydroxylase</fullName>
    </recommendedName>
</protein>
<dbReference type="EMBL" id="FOGB01000003">
    <property type="protein sequence ID" value="SEQ43728.1"/>
    <property type="molecule type" value="Genomic_DNA"/>
</dbReference>
<dbReference type="RefSeq" id="WP_091356190.1">
    <property type="nucleotide sequence ID" value="NZ_AP025284.1"/>
</dbReference>
<sequence>MTQPTPESLIGLFNGLFSETLNTELVRGDDEPIYLPADASHPKHRVIFAHGFFASALHEISHWCVAGEQRRQLVDFGYWYKPDGRTAEEQAEFEKVEVKPQALEWLLSEAAGHKFHFSADNLGSDIGASKEFKSAVLSQVKRYLVDGLPERPAALIKALQHYYATAPLSADQFSLDGK</sequence>
<evidence type="ECO:0000313" key="1">
    <source>
        <dbReference type="EMBL" id="SEQ43728.1"/>
    </source>
</evidence>
<dbReference type="AlphaFoldDB" id="A0A1H9G1Z4"/>
<keyword evidence="2" id="KW-1185">Reference proteome</keyword>
<name>A0A1H9G1Z4_9GAMM</name>
<gene>
    <name evidence="1" type="ORF">SAMN03080615_01551</name>
</gene>
<dbReference type="OrthoDB" id="5298591at2"/>
<organism evidence="1 2">
    <name type="scientific">Amphritea atlantica</name>
    <dbReference type="NCBI Taxonomy" id="355243"/>
    <lineage>
        <taxon>Bacteria</taxon>
        <taxon>Pseudomonadati</taxon>
        <taxon>Pseudomonadota</taxon>
        <taxon>Gammaproteobacteria</taxon>
        <taxon>Oceanospirillales</taxon>
        <taxon>Oceanospirillaceae</taxon>
        <taxon>Amphritea</taxon>
    </lineage>
</organism>